<sequence length="119" mass="13073">MAGRSFSRPASSASFSVLCIRAHARACSQSVTEGTEHVLGIGHPKDAPCRFLCRQLHESGLLYLFHASISKGDSAVSSASCKLGCDASLLFFFFLRRRFAERSEIAGFFLKFYFIIAKA</sequence>
<protein>
    <submittedName>
        <fullName evidence="1">Putative secreted protein</fullName>
    </submittedName>
</protein>
<proteinExistence type="predicted"/>
<dbReference type="EMBL" id="GIFC01008888">
    <property type="protein sequence ID" value="MXU90971.1"/>
    <property type="molecule type" value="Transcribed_RNA"/>
</dbReference>
<reference evidence="1" key="1">
    <citation type="submission" date="2019-12" db="EMBL/GenBank/DDBJ databases">
        <title>An insight into the sialome of adult female Ixodes ricinus ticks feeding for 6 days.</title>
        <authorList>
            <person name="Perner J."/>
            <person name="Ribeiro J.M.C."/>
        </authorList>
    </citation>
    <scope>NUCLEOTIDE SEQUENCE</scope>
    <source>
        <strain evidence="1">Semi-engorged</strain>
        <tissue evidence="1">Salivary glands</tissue>
    </source>
</reference>
<evidence type="ECO:0000313" key="1">
    <source>
        <dbReference type="EMBL" id="MXU90971.1"/>
    </source>
</evidence>
<organism evidence="1">
    <name type="scientific">Ixodes ricinus</name>
    <name type="common">Common tick</name>
    <name type="synonym">Acarus ricinus</name>
    <dbReference type="NCBI Taxonomy" id="34613"/>
    <lineage>
        <taxon>Eukaryota</taxon>
        <taxon>Metazoa</taxon>
        <taxon>Ecdysozoa</taxon>
        <taxon>Arthropoda</taxon>
        <taxon>Chelicerata</taxon>
        <taxon>Arachnida</taxon>
        <taxon>Acari</taxon>
        <taxon>Parasitiformes</taxon>
        <taxon>Ixodida</taxon>
        <taxon>Ixodoidea</taxon>
        <taxon>Ixodidae</taxon>
        <taxon>Ixodinae</taxon>
        <taxon>Ixodes</taxon>
    </lineage>
</organism>
<accession>A0A6B0UN89</accession>
<dbReference type="AlphaFoldDB" id="A0A6B0UN89"/>
<name>A0A6B0UN89_IXORI</name>